<feature type="repeat" description="WD" evidence="4">
    <location>
        <begin position="197"/>
        <end position="235"/>
    </location>
</feature>
<feature type="repeat" description="WD" evidence="4">
    <location>
        <begin position="366"/>
        <end position="403"/>
    </location>
</feature>
<organism evidence="5">
    <name type="scientific">Leptocylindrus danicus</name>
    <dbReference type="NCBI Taxonomy" id="163516"/>
    <lineage>
        <taxon>Eukaryota</taxon>
        <taxon>Sar</taxon>
        <taxon>Stramenopiles</taxon>
        <taxon>Ochrophyta</taxon>
        <taxon>Bacillariophyta</taxon>
        <taxon>Coscinodiscophyceae</taxon>
        <taxon>Chaetocerotophycidae</taxon>
        <taxon>Leptocylindrales</taxon>
        <taxon>Leptocylindraceae</taxon>
        <taxon>Leptocylindrus</taxon>
    </lineage>
</organism>
<evidence type="ECO:0000256" key="3">
    <source>
        <dbReference type="HAMAP-Rule" id="MF_03037"/>
    </source>
</evidence>
<sequence>MTITSTLECINILTPQPNPQAAEQDIAWNCSWSPDGKLLASCHGKDVYIWQQQQQQEEQLHDTTGLIVKEENSSSSSSKTTTTTAYNNEWVCIAELSDVHERTVRSVAFSPCGRILASASFDGTVGIWECGSATNNWECTAQLEGHESEVKSVCWNSTGTLLATCGRDKAVWIWECILPLPGGYNSQPCEFECIAVLHGHAGDVKSLIFAPSNGQFGDGEDVLFSASYDDTIKCWAEDAGDWYCAETLKGHASTVWTIAAAPGGARLVSGSDDCSLGIWKCYTAAERANNNQQNVDACNSKDGLWKCVGMLSSAHTRTIYSVHCAPARAGHGRIASVGADDVLNVYREVCGSSSDAPKFERDISVPAAHAGDVNCVRWNPRDGALLATTGDDGLVRIWRYHLR</sequence>
<comment type="similarity">
    <text evidence="3">Belongs to the WD repeat CIA1 family.</text>
</comment>
<name>A0A7S2P244_9STRA</name>
<dbReference type="PROSITE" id="PS50294">
    <property type="entry name" value="WD_REPEATS_REGION"/>
    <property type="match status" value="4"/>
</dbReference>
<keyword evidence="2" id="KW-0677">Repeat</keyword>
<feature type="repeat" description="WD" evidence="4">
    <location>
        <begin position="97"/>
        <end position="129"/>
    </location>
</feature>
<dbReference type="HAMAP" id="MF_03037">
    <property type="entry name" value="ciao1"/>
    <property type="match status" value="1"/>
</dbReference>
<dbReference type="InterPro" id="IPR036322">
    <property type="entry name" value="WD40_repeat_dom_sf"/>
</dbReference>
<dbReference type="Pfam" id="PF00400">
    <property type="entry name" value="WD40"/>
    <property type="match status" value="6"/>
</dbReference>
<dbReference type="GO" id="GO:0016226">
    <property type="term" value="P:iron-sulfur cluster assembly"/>
    <property type="evidence" value="ECO:0007669"/>
    <property type="project" value="UniProtKB-UniRule"/>
</dbReference>
<dbReference type="AlphaFoldDB" id="A0A7S2P244"/>
<dbReference type="SUPFAM" id="SSF50978">
    <property type="entry name" value="WD40 repeat-like"/>
    <property type="match status" value="1"/>
</dbReference>
<dbReference type="EMBL" id="HBGY01013173">
    <property type="protein sequence ID" value="CAD9574308.1"/>
    <property type="molecule type" value="Transcribed_RNA"/>
</dbReference>
<dbReference type="InterPro" id="IPR015943">
    <property type="entry name" value="WD40/YVTN_repeat-like_dom_sf"/>
</dbReference>
<evidence type="ECO:0000256" key="1">
    <source>
        <dbReference type="ARBA" id="ARBA00022574"/>
    </source>
</evidence>
<dbReference type="PANTHER" id="PTHR19920:SF0">
    <property type="entry name" value="CYTOSOLIC IRON-SULFUR PROTEIN ASSEMBLY PROTEIN CIAO1-RELATED"/>
    <property type="match status" value="1"/>
</dbReference>
<dbReference type="GO" id="GO:0097361">
    <property type="term" value="C:cytosolic [4Fe-4S] assembly targeting complex"/>
    <property type="evidence" value="ECO:0007669"/>
    <property type="project" value="InterPro"/>
</dbReference>
<evidence type="ECO:0000256" key="4">
    <source>
        <dbReference type="PROSITE-ProRule" id="PRU00221"/>
    </source>
</evidence>
<dbReference type="Gene3D" id="2.130.10.10">
    <property type="entry name" value="YVTN repeat-like/Quinoprotein amine dehydrogenase"/>
    <property type="match status" value="1"/>
</dbReference>
<dbReference type="InterPro" id="IPR028608">
    <property type="entry name" value="CIAO1/Cia1"/>
</dbReference>
<dbReference type="PROSITE" id="PS50082">
    <property type="entry name" value="WD_REPEATS_2"/>
    <property type="match status" value="5"/>
</dbReference>
<protein>
    <recommendedName>
        <fullName evidence="3">Probable cytosolic iron-sulfur protein assembly protein CIAO1 homolog</fullName>
    </recommendedName>
</protein>
<feature type="repeat" description="WD" evidence="4">
    <location>
        <begin position="143"/>
        <end position="175"/>
    </location>
</feature>
<dbReference type="PANTHER" id="PTHR19920">
    <property type="entry name" value="WD40 PROTEIN CIAO1"/>
    <property type="match status" value="1"/>
</dbReference>
<dbReference type="InterPro" id="IPR001680">
    <property type="entry name" value="WD40_rpt"/>
</dbReference>
<keyword evidence="1 4" id="KW-0853">WD repeat</keyword>
<dbReference type="SMART" id="SM00320">
    <property type="entry name" value="WD40"/>
    <property type="match status" value="7"/>
</dbReference>
<dbReference type="CDD" id="cd00200">
    <property type="entry name" value="WD40"/>
    <property type="match status" value="1"/>
</dbReference>
<proteinExistence type="inferred from homology"/>
<reference evidence="5" key="1">
    <citation type="submission" date="2021-01" db="EMBL/GenBank/DDBJ databases">
        <authorList>
            <person name="Corre E."/>
            <person name="Pelletier E."/>
            <person name="Niang G."/>
            <person name="Scheremetjew M."/>
            <person name="Finn R."/>
            <person name="Kale V."/>
            <person name="Holt S."/>
            <person name="Cochrane G."/>
            <person name="Meng A."/>
            <person name="Brown T."/>
            <person name="Cohen L."/>
        </authorList>
    </citation>
    <scope>NUCLEOTIDE SEQUENCE</scope>
    <source>
        <strain evidence="5">B650</strain>
    </source>
</reference>
<comment type="function">
    <text evidence="3">Essential component of the cytosolic iron-sulfur (Fe/S) protein assembly machinery. Required for the maturation of extramitochondrial Fe/S proteins.</text>
</comment>
<evidence type="ECO:0000313" key="5">
    <source>
        <dbReference type="EMBL" id="CAD9574308.1"/>
    </source>
</evidence>
<feature type="repeat" description="WD" evidence="4">
    <location>
        <begin position="248"/>
        <end position="280"/>
    </location>
</feature>
<evidence type="ECO:0000256" key="2">
    <source>
        <dbReference type="ARBA" id="ARBA00022737"/>
    </source>
</evidence>
<gene>
    <name evidence="5" type="ORF">LDAN0321_LOCUS8458</name>
</gene>
<accession>A0A7S2P244</accession>